<dbReference type="Proteomes" id="UP000199256">
    <property type="component" value="Unassembled WGS sequence"/>
</dbReference>
<dbReference type="OrthoDB" id="7067410at2"/>
<gene>
    <name evidence="2" type="ORF">SAMN05444515_11283</name>
</gene>
<proteinExistence type="predicted"/>
<protein>
    <submittedName>
        <fullName evidence="2">Uncharacterized protein</fullName>
    </submittedName>
</protein>
<evidence type="ECO:0000256" key="1">
    <source>
        <dbReference type="SAM" id="Coils"/>
    </source>
</evidence>
<evidence type="ECO:0000313" key="3">
    <source>
        <dbReference type="Proteomes" id="UP000199256"/>
    </source>
</evidence>
<name>A0A1H7NSN4_9GAMM</name>
<dbReference type="AlphaFoldDB" id="A0A1H7NSN4"/>
<dbReference type="EMBL" id="FOAA01000012">
    <property type="protein sequence ID" value="SEL26391.1"/>
    <property type="molecule type" value="Genomic_DNA"/>
</dbReference>
<dbReference type="RefSeq" id="WP_090254387.1">
    <property type="nucleotide sequence ID" value="NZ_FOAA01000012.1"/>
</dbReference>
<dbReference type="STRING" id="1396821.SAMN05444515_11283"/>
<accession>A0A1H7NSN4</accession>
<reference evidence="3" key="1">
    <citation type="submission" date="2016-10" db="EMBL/GenBank/DDBJ databases">
        <authorList>
            <person name="Varghese N."/>
            <person name="Submissions S."/>
        </authorList>
    </citation>
    <scope>NUCLEOTIDE SEQUENCE [LARGE SCALE GENOMIC DNA]</scope>
    <source>
        <strain evidence="3">DSM 241</strain>
    </source>
</reference>
<keyword evidence="1" id="KW-0175">Coiled coil</keyword>
<sequence length="53" mass="5844">MDKAERLAEQSRVNAELASAKAGLIKAKAINEEMETSIEVLKQEMQRGSGERP</sequence>
<evidence type="ECO:0000313" key="2">
    <source>
        <dbReference type="EMBL" id="SEL26391.1"/>
    </source>
</evidence>
<keyword evidence="3" id="KW-1185">Reference proteome</keyword>
<organism evidence="2 3">
    <name type="scientific">Ectothiorhodospira marina</name>
    <dbReference type="NCBI Taxonomy" id="1396821"/>
    <lineage>
        <taxon>Bacteria</taxon>
        <taxon>Pseudomonadati</taxon>
        <taxon>Pseudomonadota</taxon>
        <taxon>Gammaproteobacteria</taxon>
        <taxon>Chromatiales</taxon>
        <taxon>Ectothiorhodospiraceae</taxon>
        <taxon>Ectothiorhodospira</taxon>
    </lineage>
</organism>
<feature type="coiled-coil region" evidence="1">
    <location>
        <begin position="1"/>
        <end position="51"/>
    </location>
</feature>
<dbReference type="Gene3D" id="1.20.1270.390">
    <property type="match status" value="1"/>
</dbReference>